<dbReference type="Proteomes" id="UP000053831">
    <property type="component" value="Unassembled WGS sequence"/>
</dbReference>
<dbReference type="PROSITE" id="PS50294">
    <property type="entry name" value="WD_REPEATS_REGION"/>
    <property type="match status" value="1"/>
</dbReference>
<dbReference type="InterPro" id="IPR036322">
    <property type="entry name" value="WD40_repeat_dom_sf"/>
</dbReference>
<sequence>MPSSSGVPTSTAPLLSSSVQILPIQTLQPEFFERAWASIPHPTLPLIATAHAKSITVFSLSTLSSHSVATKGHGRSVRTVAWRPGLPPDRLCMVSGSFDATAAIWRWEGERLEKEITLNNVGGGGDDGADNDEDECDWEFTMVLDGHETEIKSCAFSPSGDLLATCSRDSSIWIWQDYGDEEEDEWETVATLTDHEGDVKTVAWCPDVPGRNRVGRKLYSAHVLASSGYDNTARVWRQDHTSDWVCVSVLEGHEGIVWGLQWEPKPKDKLFPRIMTCSSDATIRVWTRHEDADGGNGTDEDEEAEDDSANGGMKTASWDQLGGIPNTMRKPLREQWECTAVLPKAHDGQIYSISWSADTGNVASTGSDGLMVLYKESEERDGQAEDCSGDHKPASPSWSVLTKMPLAHGSYEVNHVTWCRRYDSGSTRKGEEEMLVTSGDDGLVKAWEVKTI</sequence>
<feature type="region of interest" description="Disordered" evidence="5">
    <location>
        <begin position="288"/>
        <end position="325"/>
    </location>
</feature>
<dbReference type="Gene3D" id="2.130.10.10">
    <property type="entry name" value="YVTN repeat-like/Quinoprotein amine dehydrogenase"/>
    <property type="match status" value="1"/>
</dbReference>
<evidence type="ECO:0000256" key="1">
    <source>
        <dbReference type="ARBA" id="ARBA00022574"/>
    </source>
</evidence>
<evidence type="ECO:0000313" key="7">
    <source>
        <dbReference type="Proteomes" id="UP000053831"/>
    </source>
</evidence>
<evidence type="ECO:0000256" key="2">
    <source>
        <dbReference type="ARBA" id="ARBA00022737"/>
    </source>
</evidence>
<dbReference type="OrthoDB" id="284782at2759"/>
<dbReference type="InterPro" id="IPR028608">
    <property type="entry name" value="CIAO1/Cia1"/>
</dbReference>
<dbReference type="GO" id="GO:0097361">
    <property type="term" value="C:cytosolic [4Fe-4S] assembly targeting complex"/>
    <property type="evidence" value="ECO:0007669"/>
    <property type="project" value="InterPro"/>
</dbReference>
<dbReference type="InterPro" id="IPR015943">
    <property type="entry name" value="WD40/YVTN_repeat-like_dom_sf"/>
</dbReference>
<dbReference type="SUPFAM" id="SSF50978">
    <property type="entry name" value="WD40 repeat-like"/>
    <property type="match status" value="1"/>
</dbReference>
<dbReference type="EMBL" id="LGSR01000020">
    <property type="protein sequence ID" value="KOS19598.1"/>
    <property type="molecule type" value="Genomic_DNA"/>
</dbReference>
<protein>
    <recommendedName>
        <fullName evidence="3">Probable cytosolic iron-sulfur protein assembly protein 1</fullName>
    </recommendedName>
</protein>
<dbReference type="Pfam" id="PF00400">
    <property type="entry name" value="WD40"/>
    <property type="match status" value="5"/>
</dbReference>
<dbReference type="HAMAP" id="MF_03037">
    <property type="entry name" value="ciao1"/>
    <property type="match status" value="1"/>
</dbReference>
<dbReference type="SMART" id="SM00320">
    <property type="entry name" value="WD40"/>
    <property type="match status" value="6"/>
</dbReference>
<proteinExistence type="inferred from homology"/>
<gene>
    <name evidence="3" type="primary">CIA1</name>
    <name evidence="6" type="ORF">ESCO_001060</name>
</gene>
<feature type="compositionally biased region" description="Acidic residues" evidence="5">
    <location>
        <begin position="298"/>
        <end position="308"/>
    </location>
</feature>
<dbReference type="AlphaFoldDB" id="A0A0M8MVT2"/>
<dbReference type="PANTHER" id="PTHR19920">
    <property type="entry name" value="WD40 PROTEIN CIAO1"/>
    <property type="match status" value="1"/>
</dbReference>
<keyword evidence="7" id="KW-1185">Reference proteome</keyword>
<dbReference type="GO" id="GO:0016226">
    <property type="term" value="P:iron-sulfur cluster assembly"/>
    <property type="evidence" value="ECO:0007669"/>
    <property type="project" value="UniProtKB-UniRule"/>
</dbReference>
<accession>A0A0M8MVT2</accession>
<comment type="similarity">
    <text evidence="3">Belongs to the WD repeat CIA1 family.</text>
</comment>
<feature type="repeat" description="WD" evidence="4">
    <location>
        <begin position="144"/>
        <end position="176"/>
    </location>
</feature>
<feature type="repeat" description="WD" evidence="4">
    <location>
        <begin position="250"/>
        <end position="286"/>
    </location>
</feature>
<dbReference type="STRING" id="150374.A0A0M8MVT2"/>
<feature type="repeat" description="WD" evidence="4">
    <location>
        <begin position="431"/>
        <end position="452"/>
    </location>
</feature>
<evidence type="ECO:0000256" key="3">
    <source>
        <dbReference type="HAMAP-Rule" id="MF_03037"/>
    </source>
</evidence>
<reference evidence="6 7" key="1">
    <citation type="submission" date="2015-07" db="EMBL/GenBank/DDBJ databases">
        <title>The genome of the fungus Escovopsis weberi, a specialized disease agent of ant agriculture.</title>
        <authorList>
            <person name="de Man T.J."/>
            <person name="Stajich J.E."/>
            <person name="Kubicek C.P."/>
            <person name="Chenthamara K."/>
            <person name="Atanasova L."/>
            <person name="Druzhinina I.S."/>
            <person name="Birnbaum S."/>
            <person name="Barribeau S.M."/>
            <person name="Teiling C."/>
            <person name="Suen G."/>
            <person name="Currie C."/>
            <person name="Gerardo N.M."/>
        </authorList>
    </citation>
    <scope>NUCLEOTIDE SEQUENCE [LARGE SCALE GENOMIC DNA]</scope>
</reference>
<evidence type="ECO:0000256" key="5">
    <source>
        <dbReference type="SAM" id="MobiDB-lite"/>
    </source>
</evidence>
<dbReference type="PROSITE" id="PS50082">
    <property type="entry name" value="WD_REPEATS_2"/>
    <property type="match status" value="3"/>
</dbReference>
<organism evidence="6 7">
    <name type="scientific">Escovopsis weberi</name>
    <dbReference type="NCBI Taxonomy" id="150374"/>
    <lineage>
        <taxon>Eukaryota</taxon>
        <taxon>Fungi</taxon>
        <taxon>Dikarya</taxon>
        <taxon>Ascomycota</taxon>
        <taxon>Pezizomycotina</taxon>
        <taxon>Sordariomycetes</taxon>
        <taxon>Hypocreomycetidae</taxon>
        <taxon>Hypocreales</taxon>
        <taxon>Hypocreaceae</taxon>
        <taxon>Escovopsis</taxon>
    </lineage>
</organism>
<evidence type="ECO:0000256" key="4">
    <source>
        <dbReference type="PROSITE-ProRule" id="PRU00221"/>
    </source>
</evidence>
<dbReference type="PANTHER" id="PTHR19920:SF0">
    <property type="entry name" value="CYTOSOLIC IRON-SULFUR PROTEIN ASSEMBLY PROTEIN CIAO1-RELATED"/>
    <property type="match status" value="1"/>
</dbReference>
<dbReference type="InterPro" id="IPR019775">
    <property type="entry name" value="WD40_repeat_CS"/>
</dbReference>
<dbReference type="InterPro" id="IPR001680">
    <property type="entry name" value="WD40_rpt"/>
</dbReference>
<comment type="function">
    <text evidence="3">Essential component of the cytosolic iron-sulfur (Fe/S) protein assembly machinery. Required for the maturation of extramitochondrial Fe/S proteins.</text>
</comment>
<keyword evidence="2" id="KW-0677">Repeat</keyword>
<evidence type="ECO:0000313" key="6">
    <source>
        <dbReference type="EMBL" id="KOS19598.1"/>
    </source>
</evidence>
<dbReference type="PROSITE" id="PS00678">
    <property type="entry name" value="WD_REPEATS_1"/>
    <property type="match status" value="1"/>
</dbReference>
<name>A0A0M8MVT2_ESCWE</name>
<keyword evidence="1 4" id="KW-0853">WD repeat</keyword>
<comment type="caution">
    <text evidence="6">The sequence shown here is derived from an EMBL/GenBank/DDBJ whole genome shotgun (WGS) entry which is preliminary data.</text>
</comment>